<gene>
    <name evidence="3" type="ORF">GCM10009102_33720</name>
</gene>
<organism evidence="3 4">
    <name type="scientific">Sphingomonas insulae</name>
    <dbReference type="NCBI Taxonomy" id="424800"/>
    <lineage>
        <taxon>Bacteria</taxon>
        <taxon>Pseudomonadati</taxon>
        <taxon>Pseudomonadota</taxon>
        <taxon>Alphaproteobacteria</taxon>
        <taxon>Sphingomonadales</taxon>
        <taxon>Sphingomonadaceae</taxon>
        <taxon>Sphingomonas</taxon>
    </lineage>
</organism>
<protein>
    <recommendedName>
        <fullName evidence="5">Type II toxin-antitoxin system RelE/ParE family toxin</fullName>
    </recommendedName>
</protein>
<dbReference type="InterPro" id="IPR051803">
    <property type="entry name" value="TA_system_RelE-like_toxin"/>
</dbReference>
<reference evidence="3 4" key="1">
    <citation type="journal article" date="2019" name="Int. J. Syst. Evol. Microbiol.">
        <title>The Global Catalogue of Microorganisms (GCM) 10K type strain sequencing project: providing services to taxonomists for standard genome sequencing and annotation.</title>
        <authorList>
            <consortium name="The Broad Institute Genomics Platform"/>
            <consortium name="The Broad Institute Genome Sequencing Center for Infectious Disease"/>
            <person name="Wu L."/>
            <person name="Ma J."/>
        </authorList>
    </citation>
    <scope>NUCLEOTIDE SEQUENCE [LARGE SCALE GENOMIC DNA]</scope>
    <source>
        <strain evidence="3 4">JCM 14603</strain>
    </source>
</reference>
<dbReference type="RefSeq" id="WP_163957162.1">
    <property type="nucleotide sequence ID" value="NZ_BAAAES010000024.1"/>
</dbReference>
<dbReference type="EMBL" id="BAAAES010000024">
    <property type="protein sequence ID" value="GAA0678464.1"/>
    <property type="molecule type" value="Genomic_DNA"/>
</dbReference>
<comment type="similarity">
    <text evidence="1">Belongs to the RelE toxin family.</text>
</comment>
<evidence type="ECO:0000313" key="4">
    <source>
        <dbReference type="Proteomes" id="UP001500238"/>
    </source>
</evidence>
<keyword evidence="4" id="KW-1185">Reference proteome</keyword>
<dbReference type="InterPro" id="IPR007712">
    <property type="entry name" value="RelE/ParE_toxin"/>
</dbReference>
<name>A0ABN1I0H2_9SPHN</name>
<dbReference type="Proteomes" id="UP001500238">
    <property type="component" value="Unassembled WGS sequence"/>
</dbReference>
<dbReference type="InterPro" id="IPR035093">
    <property type="entry name" value="RelE/ParE_toxin_dom_sf"/>
</dbReference>
<dbReference type="PANTHER" id="PTHR33755">
    <property type="entry name" value="TOXIN PARE1-RELATED"/>
    <property type="match status" value="1"/>
</dbReference>
<dbReference type="Gene3D" id="3.30.2310.20">
    <property type="entry name" value="RelE-like"/>
    <property type="match status" value="1"/>
</dbReference>
<dbReference type="PANTHER" id="PTHR33755:SF7">
    <property type="entry name" value="TOXIN MODULE OF TOXIN-ANTITOXIN SYSTEM RELE_STBE FAMILY"/>
    <property type="match status" value="1"/>
</dbReference>
<accession>A0ABN1I0H2</accession>
<evidence type="ECO:0008006" key="5">
    <source>
        <dbReference type="Google" id="ProtNLM"/>
    </source>
</evidence>
<dbReference type="Pfam" id="PF05016">
    <property type="entry name" value="ParE_toxin"/>
    <property type="match status" value="1"/>
</dbReference>
<comment type="caution">
    <text evidence="3">The sequence shown here is derived from an EMBL/GenBank/DDBJ whole genome shotgun (WGS) entry which is preliminary data.</text>
</comment>
<evidence type="ECO:0000256" key="1">
    <source>
        <dbReference type="ARBA" id="ARBA00006226"/>
    </source>
</evidence>
<evidence type="ECO:0000313" key="3">
    <source>
        <dbReference type="EMBL" id="GAA0678464.1"/>
    </source>
</evidence>
<keyword evidence="2" id="KW-1277">Toxin-antitoxin system</keyword>
<sequence length="93" mass="10684">MTRAAWTRRARADLARIDDFNRPHDPLHATAMGRAAIAAGKFLARHPHAGPGLDDGERKWLVPQTEYILIYRIDVDGVQILRLYHGREDWRSL</sequence>
<proteinExistence type="inferred from homology"/>
<evidence type="ECO:0000256" key="2">
    <source>
        <dbReference type="ARBA" id="ARBA00022649"/>
    </source>
</evidence>